<name>A0A1R1E595_9BACL</name>
<evidence type="ECO:0008006" key="9">
    <source>
        <dbReference type="Google" id="ProtNLM"/>
    </source>
</evidence>
<dbReference type="GO" id="GO:0003700">
    <property type="term" value="F:DNA-binding transcription factor activity"/>
    <property type="evidence" value="ECO:0007669"/>
    <property type="project" value="InterPro"/>
</dbReference>
<accession>A0A1R1E595</accession>
<dbReference type="InterPro" id="IPR001789">
    <property type="entry name" value="Sig_transdc_resp-reg_receiver"/>
</dbReference>
<dbReference type="SUPFAM" id="SSF52172">
    <property type="entry name" value="CheY-like"/>
    <property type="match status" value="1"/>
</dbReference>
<feature type="modified residue" description="4-aspartylphosphate" evidence="4">
    <location>
        <position position="55"/>
    </location>
</feature>
<dbReference type="InterPro" id="IPR009057">
    <property type="entry name" value="Homeodomain-like_sf"/>
</dbReference>
<evidence type="ECO:0000256" key="1">
    <source>
        <dbReference type="ARBA" id="ARBA00023015"/>
    </source>
</evidence>
<comment type="caution">
    <text evidence="7">The sequence shown here is derived from an EMBL/GenBank/DDBJ whole genome shotgun (WGS) entry which is preliminary data.</text>
</comment>
<gene>
    <name evidence="7" type="ORF">BK138_32665</name>
</gene>
<keyword evidence="4" id="KW-0597">Phosphoprotein</keyword>
<keyword evidence="3" id="KW-0804">Transcription</keyword>
<dbReference type="Gene3D" id="3.40.50.2300">
    <property type="match status" value="1"/>
</dbReference>
<keyword evidence="1" id="KW-0805">Transcription regulation</keyword>
<organism evidence="7 8">
    <name type="scientific">Paenibacillus rhizosphaerae</name>
    <dbReference type="NCBI Taxonomy" id="297318"/>
    <lineage>
        <taxon>Bacteria</taxon>
        <taxon>Bacillati</taxon>
        <taxon>Bacillota</taxon>
        <taxon>Bacilli</taxon>
        <taxon>Bacillales</taxon>
        <taxon>Paenibacillaceae</taxon>
        <taxon>Paenibacillus</taxon>
    </lineage>
</organism>
<evidence type="ECO:0000313" key="8">
    <source>
        <dbReference type="Proteomes" id="UP000187172"/>
    </source>
</evidence>
<feature type="domain" description="HTH araC/xylS-type" evidence="5">
    <location>
        <begin position="147"/>
        <end position="246"/>
    </location>
</feature>
<evidence type="ECO:0000259" key="5">
    <source>
        <dbReference type="PROSITE" id="PS01124"/>
    </source>
</evidence>
<reference evidence="7 8" key="1">
    <citation type="submission" date="2016-11" db="EMBL/GenBank/DDBJ databases">
        <title>Paenibacillus species isolates.</title>
        <authorList>
            <person name="Beno S.M."/>
        </authorList>
    </citation>
    <scope>NUCLEOTIDE SEQUENCE [LARGE SCALE GENOMIC DNA]</scope>
    <source>
        <strain evidence="7 8">FSL R5-0378</strain>
    </source>
</reference>
<dbReference type="PANTHER" id="PTHR43280:SF10">
    <property type="entry name" value="REGULATORY PROTEIN POCR"/>
    <property type="match status" value="1"/>
</dbReference>
<dbReference type="PROSITE" id="PS01124">
    <property type="entry name" value="HTH_ARAC_FAMILY_2"/>
    <property type="match status" value="1"/>
</dbReference>
<feature type="domain" description="Response regulatory" evidence="6">
    <location>
        <begin position="3"/>
        <end position="119"/>
    </location>
</feature>
<protein>
    <recommendedName>
        <fullName evidence="9">DNA-binding response regulator</fullName>
    </recommendedName>
</protein>
<dbReference type="Proteomes" id="UP000187172">
    <property type="component" value="Unassembled WGS sequence"/>
</dbReference>
<dbReference type="SMART" id="SM00342">
    <property type="entry name" value="HTH_ARAC"/>
    <property type="match status" value="1"/>
</dbReference>
<dbReference type="PANTHER" id="PTHR43280">
    <property type="entry name" value="ARAC-FAMILY TRANSCRIPTIONAL REGULATOR"/>
    <property type="match status" value="1"/>
</dbReference>
<keyword evidence="8" id="KW-1185">Reference proteome</keyword>
<evidence type="ECO:0000256" key="2">
    <source>
        <dbReference type="ARBA" id="ARBA00023125"/>
    </source>
</evidence>
<evidence type="ECO:0000313" key="7">
    <source>
        <dbReference type="EMBL" id="OMF46971.1"/>
    </source>
</evidence>
<dbReference type="PROSITE" id="PS50110">
    <property type="entry name" value="RESPONSE_REGULATORY"/>
    <property type="match status" value="1"/>
</dbReference>
<dbReference type="SMART" id="SM00448">
    <property type="entry name" value="REC"/>
    <property type="match status" value="1"/>
</dbReference>
<dbReference type="SUPFAM" id="SSF46689">
    <property type="entry name" value="Homeodomain-like"/>
    <property type="match status" value="2"/>
</dbReference>
<evidence type="ECO:0000259" key="6">
    <source>
        <dbReference type="PROSITE" id="PS50110"/>
    </source>
</evidence>
<dbReference type="Pfam" id="PF12833">
    <property type="entry name" value="HTH_18"/>
    <property type="match status" value="1"/>
</dbReference>
<dbReference type="InterPro" id="IPR018060">
    <property type="entry name" value="HTH_AraC"/>
</dbReference>
<dbReference type="Pfam" id="PF00072">
    <property type="entry name" value="Response_reg"/>
    <property type="match status" value="1"/>
</dbReference>
<dbReference type="GO" id="GO:0000160">
    <property type="term" value="P:phosphorelay signal transduction system"/>
    <property type="evidence" value="ECO:0007669"/>
    <property type="project" value="InterPro"/>
</dbReference>
<dbReference type="STRING" id="297318.BK138_32665"/>
<evidence type="ECO:0000256" key="4">
    <source>
        <dbReference type="PROSITE-ProRule" id="PRU00169"/>
    </source>
</evidence>
<keyword evidence="2" id="KW-0238">DNA-binding</keyword>
<dbReference type="Gene3D" id="1.10.10.60">
    <property type="entry name" value="Homeodomain-like"/>
    <property type="match status" value="2"/>
</dbReference>
<dbReference type="GO" id="GO:0043565">
    <property type="term" value="F:sequence-specific DNA binding"/>
    <property type="evidence" value="ECO:0007669"/>
    <property type="project" value="InterPro"/>
</dbReference>
<evidence type="ECO:0000256" key="3">
    <source>
        <dbReference type="ARBA" id="ARBA00023163"/>
    </source>
</evidence>
<proteinExistence type="predicted"/>
<sequence length="253" mass="29299">MLNLMIIDDEPIILAGIRDMVEQEKTPFTRISVAFDGVEALEQMAYFRPDLVITDIHMPEMDGLTFIREAQKKNVRHFIILTGHDKFEYAREALRLRVVEYLLKPINQTELGSLLKRMATDIVTDKNKEREEESDKGSAWYSNEKMRMLADYVHANYGRDISIADAATWLNLNPAYAGQLFKKETGTTFISYLRSVRMEKAKALLLDMREMSMDHIACCVGYENSRTFYKVFREHVGQTPGEYRESNGKDEEC</sequence>
<dbReference type="CDD" id="cd17536">
    <property type="entry name" value="REC_YesN-like"/>
    <property type="match status" value="1"/>
</dbReference>
<dbReference type="InterPro" id="IPR011006">
    <property type="entry name" value="CheY-like_superfamily"/>
</dbReference>
<dbReference type="AlphaFoldDB" id="A0A1R1E595"/>
<dbReference type="RefSeq" id="WP_076176535.1">
    <property type="nucleotide sequence ID" value="NZ_MRTP01000019.1"/>
</dbReference>
<dbReference type="EMBL" id="MRTP01000019">
    <property type="protein sequence ID" value="OMF46971.1"/>
    <property type="molecule type" value="Genomic_DNA"/>
</dbReference>